<dbReference type="EMBL" id="KX648391">
    <property type="protein sequence ID" value="AOT25813.1"/>
    <property type="molecule type" value="Genomic_DNA"/>
</dbReference>
<evidence type="ECO:0000313" key="1">
    <source>
        <dbReference type="EMBL" id="AOT25813.1"/>
    </source>
</evidence>
<evidence type="ECO:0000313" key="2">
    <source>
        <dbReference type="Proteomes" id="UP000222614"/>
    </source>
</evidence>
<gene>
    <name evidence="1" type="ORF">SEA_TORTELLINI_68</name>
</gene>
<dbReference type="Proteomes" id="UP000222614">
    <property type="component" value="Segment"/>
</dbReference>
<sequence>MPEPINYDETPCALCDCYGIQHDNPEHGGRCGALDGHGQPCGCPGFEEPEGAT</sequence>
<reference evidence="2" key="1">
    <citation type="submission" date="2016-08" db="EMBL/GenBank/DDBJ databases">
        <authorList>
            <person name="Seilhamer J.J."/>
        </authorList>
    </citation>
    <scope>NUCLEOTIDE SEQUENCE [LARGE SCALE GENOMIC DNA]</scope>
</reference>
<proteinExistence type="predicted"/>
<accession>A0A1D8EX74</accession>
<keyword evidence="2" id="KW-1185">Reference proteome</keyword>
<dbReference type="OrthoDB" id="24656at10239"/>
<organism evidence="1 2">
    <name type="scientific">Mycobacterium phage Tortellini</name>
    <dbReference type="NCBI Taxonomy" id="1897497"/>
    <lineage>
        <taxon>Viruses</taxon>
        <taxon>Duplodnaviria</taxon>
        <taxon>Heunggongvirae</taxon>
        <taxon>Uroviricota</taxon>
        <taxon>Caudoviricetes</taxon>
        <taxon>Pclasvirinae</taxon>
        <taxon>Tortellinivirus</taxon>
        <taxon>Tortellinivirus tortellini</taxon>
        <taxon>Mycobacterium virus Tortellini</taxon>
    </lineage>
</organism>
<protein>
    <submittedName>
        <fullName evidence="1">Uncharacterized protein</fullName>
    </submittedName>
</protein>
<name>A0A1D8EX74_9CAUD</name>